<dbReference type="EMBL" id="DSPX01000192">
    <property type="protein sequence ID" value="HGG02568.1"/>
    <property type="molecule type" value="Genomic_DNA"/>
</dbReference>
<organism evidence="2">
    <name type="scientific">Planktothricoides sp. SpSt-374</name>
    <dbReference type="NCBI Taxonomy" id="2282167"/>
    <lineage>
        <taxon>Bacteria</taxon>
        <taxon>Bacillati</taxon>
        <taxon>Cyanobacteriota</taxon>
        <taxon>Cyanophyceae</taxon>
        <taxon>Oscillatoriophycideae</taxon>
        <taxon>Oscillatoriales</taxon>
        <taxon>Oscillatoriaceae</taxon>
        <taxon>Planktothricoides</taxon>
    </lineage>
</organism>
<feature type="compositionally biased region" description="Low complexity" evidence="1">
    <location>
        <begin position="50"/>
        <end position="74"/>
    </location>
</feature>
<dbReference type="AlphaFoldDB" id="A0A7C3ZYH2"/>
<feature type="region of interest" description="Disordered" evidence="1">
    <location>
        <begin position="45"/>
        <end position="74"/>
    </location>
</feature>
<evidence type="ECO:0000313" key="2">
    <source>
        <dbReference type="EMBL" id="HGG02568.1"/>
    </source>
</evidence>
<proteinExistence type="predicted"/>
<protein>
    <submittedName>
        <fullName evidence="2">Uncharacterized protein</fullName>
    </submittedName>
</protein>
<reference evidence="2" key="1">
    <citation type="journal article" date="2020" name="mSystems">
        <title>Genome- and Community-Level Interaction Insights into Carbon Utilization and Element Cycling Functions of Hydrothermarchaeota in Hydrothermal Sediment.</title>
        <authorList>
            <person name="Zhou Z."/>
            <person name="Liu Y."/>
            <person name="Xu W."/>
            <person name="Pan J."/>
            <person name="Luo Z.H."/>
            <person name="Li M."/>
        </authorList>
    </citation>
    <scope>NUCLEOTIDE SEQUENCE [LARGE SCALE GENOMIC DNA]</scope>
    <source>
        <strain evidence="2">SpSt-374</strain>
    </source>
</reference>
<dbReference type="Pfam" id="PF26369">
    <property type="entry name" value="UPF0426"/>
    <property type="match status" value="1"/>
</dbReference>
<gene>
    <name evidence="2" type="ORF">ENR15_18485</name>
</gene>
<dbReference type="InterPro" id="IPR040278">
    <property type="entry name" value="UPF0426"/>
</dbReference>
<accession>A0A7C3ZYH2</accession>
<sequence length="74" mass="7761">MFLDELKPLLQEVAQSPIAFFGGFVSGVFRIKLSDDPVKTWLEGQGAVTTSTDSPSGNGSNGSRSSGPQSISID</sequence>
<comment type="caution">
    <text evidence="2">The sequence shown here is derived from an EMBL/GenBank/DDBJ whole genome shotgun (WGS) entry which is preliminary data.</text>
</comment>
<name>A0A7C3ZYH2_9CYAN</name>
<evidence type="ECO:0000256" key="1">
    <source>
        <dbReference type="SAM" id="MobiDB-lite"/>
    </source>
</evidence>